<evidence type="ECO:0000256" key="1">
    <source>
        <dbReference type="ARBA" id="ARBA00022801"/>
    </source>
</evidence>
<evidence type="ECO:0000313" key="3">
    <source>
        <dbReference type="EMBL" id="ALO42330.1"/>
    </source>
</evidence>
<dbReference type="OrthoDB" id="9772484at2"/>
<dbReference type="Gene3D" id="3.40.50.1820">
    <property type="entry name" value="alpha/beta hydrolase"/>
    <property type="match status" value="1"/>
</dbReference>
<dbReference type="InterPro" id="IPR029058">
    <property type="entry name" value="AB_hydrolase_fold"/>
</dbReference>
<accession>A0A0S2K1F6</accession>
<proteinExistence type="predicted"/>
<organism evidence="3 4">
    <name type="scientific">Pseudoalteromonas phenolica</name>
    <dbReference type="NCBI Taxonomy" id="161398"/>
    <lineage>
        <taxon>Bacteria</taxon>
        <taxon>Pseudomonadati</taxon>
        <taxon>Pseudomonadota</taxon>
        <taxon>Gammaproteobacteria</taxon>
        <taxon>Alteromonadales</taxon>
        <taxon>Pseudoalteromonadaceae</taxon>
        <taxon>Pseudoalteromonas</taxon>
    </lineage>
</organism>
<name>A0A0S2K1F6_9GAMM</name>
<evidence type="ECO:0000259" key="2">
    <source>
        <dbReference type="Pfam" id="PF00561"/>
    </source>
</evidence>
<dbReference type="PRINTS" id="PR00111">
    <property type="entry name" value="ABHYDROLASE"/>
</dbReference>
<gene>
    <name evidence="3" type="ORF">PP2015_1829</name>
</gene>
<dbReference type="PANTHER" id="PTHR46118">
    <property type="entry name" value="PROTEIN ABHD11"/>
    <property type="match status" value="1"/>
</dbReference>
<dbReference type="STRING" id="161398.PP2015_1829"/>
<feature type="domain" description="AB hydrolase-1" evidence="2">
    <location>
        <begin position="54"/>
        <end position="185"/>
    </location>
</feature>
<protein>
    <recommendedName>
        <fullName evidence="2">AB hydrolase-1 domain-containing protein</fullName>
    </recommendedName>
</protein>
<dbReference type="Proteomes" id="UP000061457">
    <property type="component" value="Chromosome I"/>
</dbReference>
<dbReference type="InterPro" id="IPR000073">
    <property type="entry name" value="AB_hydrolase_1"/>
</dbReference>
<dbReference type="KEGG" id="pphe:PP2015_1829"/>
<sequence>MIKSHNKPNKPTKLSLLIVLFIAIAAALNTAKVWAHNHFTVKTVGNSQTENADIILIPGLMSNGEVWQGTLDTIKDKHRVHMVSITGFADSQKPTNFSMNELKNELIDFITEESRKSEASNAVANKTILIGHSLGGFLAMSIALEKPELISKVVSVDSLPYIGPIFTGTNQTTPASLSNQAERILLMHKSMTQTQLAEQTKRGIYIHATQAKHQKHIIDMAKRSDPVTVGKAMHYLMNNDLRPSLTEIKADLLILGASGGFNDNSRKQAVEQLYKGQVANLPNAVVKMNTNSRHFIMYDDPKWLNDQITAFIKDKS</sequence>
<dbReference type="AlphaFoldDB" id="A0A0S2K1F6"/>
<dbReference type="PANTHER" id="PTHR46118:SF4">
    <property type="entry name" value="PROTEIN ABHD11"/>
    <property type="match status" value="1"/>
</dbReference>
<dbReference type="EMBL" id="CP013187">
    <property type="protein sequence ID" value="ALO42330.1"/>
    <property type="molecule type" value="Genomic_DNA"/>
</dbReference>
<keyword evidence="4" id="KW-1185">Reference proteome</keyword>
<dbReference type="SUPFAM" id="SSF53474">
    <property type="entry name" value="alpha/beta-Hydrolases"/>
    <property type="match status" value="1"/>
</dbReference>
<keyword evidence="1" id="KW-0378">Hydrolase</keyword>
<dbReference type="GO" id="GO:0016787">
    <property type="term" value="F:hydrolase activity"/>
    <property type="evidence" value="ECO:0007669"/>
    <property type="project" value="UniProtKB-KW"/>
</dbReference>
<dbReference type="RefSeq" id="WP_058029994.1">
    <property type="nucleotide sequence ID" value="NZ_CP013187.1"/>
</dbReference>
<reference evidence="3 4" key="1">
    <citation type="submission" date="2015-11" db="EMBL/GenBank/DDBJ databases">
        <authorList>
            <person name="Zhang Y."/>
            <person name="Guo Z."/>
        </authorList>
    </citation>
    <scope>NUCLEOTIDE SEQUENCE [LARGE SCALE GENOMIC DNA]</scope>
    <source>
        <strain evidence="3 4">KCTC 12086</strain>
    </source>
</reference>
<dbReference type="PATRIC" id="fig|161398.10.peg.1856"/>
<evidence type="ECO:0000313" key="4">
    <source>
        <dbReference type="Proteomes" id="UP000061457"/>
    </source>
</evidence>
<dbReference type="Pfam" id="PF00561">
    <property type="entry name" value="Abhydrolase_1"/>
    <property type="match status" value="1"/>
</dbReference>